<name>A0A392URT1_9FABA</name>
<comment type="caution">
    <text evidence="1">The sequence shown here is derived from an EMBL/GenBank/DDBJ whole genome shotgun (WGS) entry which is preliminary data.</text>
</comment>
<reference evidence="1 2" key="1">
    <citation type="journal article" date="2018" name="Front. Plant Sci.">
        <title>Red Clover (Trifolium pratense) and Zigzag Clover (T. medium) - A Picture of Genomic Similarities and Differences.</title>
        <authorList>
            <person name="Dluhosova J."/>
            <person name="Istvanek J."/>
            <person name="Nedelnik J."/>
            <person name="Repkova J."/>
        </authorList>
    </citation>
    <scope>NUCLEOTIDE SEQUENCE [LARGE SCALE GENOMIC DNA]</scope>
    <source>
        <strain evidence="2">cv. 10/8</strain>
        <tissue evidence="1">Leaf</tissue>
    </source>
</reference>
<evidence type="ECO:0000313" key="2">
    <source>
        <dbReference type="Proteomes" id="UP000265520"/>
    </source>
</evidence>
<feature type="non-terminal residue" evidence="1">
    <location>
        <position position="50"/>
    </location>
</feature>
<sequence length="50" mass="5706">MVGEIIEDPITVIQRKETSYAIRSYLPYPDLSCLNTLSQDMNDNFLPIST</sequence>
<proteinExistence type="predicted"/>
<dbReference type="Proteomes" id="UP000265520">
    <property type="component" value="Unassembled WGS sequence"/>
</dbReference>
<accession>A0A392URT1</accession>
<protein>
    <submittedName>
        <fullName evidence="1">Uncharacterized protein</fullName>
    </submittedName>
</protein>
<dbReference type="AlphaFoldDB" id="A0A392URT1"/>
<evidence type="ECO:0000313" key="1">
    <source>
        <dbReference type="EMBL" id="MCI75040.1"/>
    </source>
</evidence>
<dbReference type="EMBL" id="LXQA010873859">
    <property type="protein sequence ID" value="MCI75040.1"/>
    <property type="molecule type" value="Genomic_DNA"/>
</dbReference>
<keyword evidence="2" id="KW-1185">Reference proteome</keyword>
<organism evidence="1 2">
    <name type="scientific">Trifolium medium</name>
    <dbReference type="NCBI Taxonomy" id="97028"/>
    <lineage>
        <taxon>Eukaryota</taxon>
        <taxon>Viridiplantae</taxon>
        <taxon>Streptophyta</taxon>
        <taxon>Embryophyta</taxon>
        <taxon>Tracheophyta</taxon>
        <taxon>Spermatophyta</taxon>
        <taxon>Magnoliopsida</taxon>
        <taxon>eudicotyledons</taxon>
        <taxon>Gunneridae</taxon>
        <taxon>Pentapetalae</taxon>
        <taxon>rosids</taxon>
        <taxon>fabids</taxon>
        <taxon>Fabales</taxon>
        <taxon>Fabaceae</taxon>
        <taxon>Papilionoideae</taxon>
        <taxon>50 kb inversion clade</taxon>
        <taxon>NPAAA clade</taxon>
        <taxon>Hologalegina</taxon>
        <taxon>IRL clade</taxon>
        <taxon>Trifolieae</taxon>
        <taxon>Trifolium</taxon>
    </lineage>
</organism>